<protein>
    <submittedName>
        <fullName evidence="2">Monovalent cation/proton antiporter, MnhG/PhaG subunit family</fullName>
    </submittedName>
</protein>
<dbReference type="Pfam" id="PF03334">
    <property type="entry name" value="PhaG_MnhG_YufB"/>
    <property type="match status" value="1"/>
</dbReference>
<feature type="transmembrane region" description="Helical" evidence="1">
    <location>
        <begin position="68"/>
        <end position="90"/>
    </location>
</feature>
<dbReference type="GO" id="GO:0015385">
    <property type="term" value="F:sodium:proton antiporter activity"/>
    <property type="evidence" value="ECO:0007669"/>
    <property type="project" value="TreeGrafter"/>
</dbReference>
<dbReference type="EMBL" id="CP029077">
    <property type="protein sequence ID" value="QED23440.1"/>
    <property type="molecule type" value="Genomic_DNA"/>
</dbReference>
<name>A0A5B8XDY5_9RICK</name>
<feature type="transmembrane region" description="Helical" evidence="1">
    <location>
        <begin position="6"/>
        <end position="29"/>
    </location>
</feature>
<keyword evidence="3" id="KW-1185">Reference proteome</keyword>
<dbReference type="PANTHER" id="PTHR34703:SF1">
    <property type="entry name" value="ANTIPORTER SUBUNIT MNHG2-RELATED"/>
    <property type="match status" value="1"/>
</dbReference>
<evidence type="ECO:0000256" key="1">
    <source>
        <dbReference type="SAM" id="Phobius"/>
    </source>
</evidence>
<proteinExistence type="predicted"/>
<organism evidence="2 3">
    <name type="scientific">Candidatus Deianiraea vastatrix</name>
    <dbReference type="NCBI Taxonomy" id="2163644"/>
    <lineage>
        <taxon>Bacteria</taxon>
        <taxon>Pseudomonadati</taxon>
        <taxon>Pseudomonadota</taxon>
        <taxon>Alphaproteobacteria</taxon>
        <taxon>Rickettsiales</taxon>
        <taxon>Candidatus Deianiraeaceae</taxon>
        <taxon>Candidatus Deianiraea</taxon>
    </lineage>
</organism>
<keyword evidence="1" id="KW-1133">Transmembrane helix</keyword>
<dbReference type="OrthoDB" id="4427992at2"/>
<evidence type="ECO:0000313" key="2">
    <source>
        <dbReference type="EMBL" id="QED23440.1"/>
    </source>
</evidence>
<dbReference type="Proteomes" id="UP000321934">
    <property type="component" value="Chromosome"/>
</dbReference>
<accession>A0A5B8XDY5</accession>
<dbReference type="AlphaFoldDB" id="A0A5B8XDY5"/>
<dbReference type="PANTHER" id="PTHR34703">
    <property type="entry name" value="ANTIPORTER SUBUNIT MNHG2-RELATED"/>
    <property type="match status" value="1"/>
</dbReference>
<feature type="transmembrane region" description="Helical" evidence="1">
    <location>
        <begin position="41"/>
        <end position="62"/>
    </location>
</feature>
<reference evidence="2 3" key="1">
    <citation type="journal article" date="2019" name="ISME J.">
        <title>Deianiraea, an extracellular bacterium associated with the ciliate Paramecium, suggests an alternative scenario for the evolution of Rickettsiales.</title>
        <authorList>
            <person name="Castelli M."/>
            <person name="Sabaneyeva E."/>
            <person name="Lanzoni O."/>
            <person name="Lebedeva N."/>
            <person name="Floriano A.M."/>
            <person name="Gaiarsa S."/>
            <person name="Benken K."/>
            <person name="Modeo L."/>
            <person name="Bandi C."/>
            <person name="Potekhin A."/>
            <person name="Sassera D."/>
            <person name="Petroni G."/>
        </authorList>
    </citation>
    <scope>NUCLEOTIDE SEQUENCE [LARGE SCALE GENOMIC DNA]</scope>
    <source>
        <strain evidence="2">CyL4-1</strain>
    </source>
</reference>
<keyword evidence="1" id="KW-0812">Transmembrane</keyword>
<dbReference type="InterPro" id="IPR005133">
    <property type="entry name" value="PhaG_MnhG_YufB"/>
</dbReference>
<dbReference type="RefSeq" id="WP_146820710.1">
    <property type="nucleotide sequence ID" value="NZ_CP029077.1"/>
</dbReference>
<gene>
    <name evidence="2" type="ORF">Deia_00648</name>
</gene>
<sequence length="114" mass="12558">MVISFIYILGNILIGLGCLFVLSSIAGFVKFRDPFKMMHVGGVADLAGMPLIILGCGIIFITRGNYDAFFKILFIIIITYITSPIGTNAISESASRMYGYQFLKNKDDNSDSKE</sequence>
<evidence type="ECO:0000313" key="3">
    <source>
        <dbReference type="Proteomes" id="UP000321934"/>
    </source>
</evidence>
<keyword evidence="1" id="KW-0472">Membrane</keyword>